<reference evidence="11" key="1">
    <citation type="submission" date="2018-11" db="EMBL/GenBank/DDBJ databases">
        <authorList>
            <person name="Onetto C."/>
        </authorList>
    </citation>
    <scope>NUCLEOTIDE SEQUENCE [LARGE SCALE GENOMIC DNA]</scope>
</reference>
<dbReference type="InterPro" id="IPR043519">
    <property type="entry name" value="NT_sf"/>
</dbReference>
<dbReference type="GO" id="GO:0016779">
    <property type="term" value="F:nucleotidyltransferase activity"/>
    <property type="evidence" value="ECO:0007669"/>
    <property type="project" value="UniProtKB-KW"/>
</dbReference>
<evidence type="ECO:0000256" key="7">
    <source>
        <dbReference type="ARBA" id="ARBA00022840"/>
    </source>
</evidence>
<keyword evidence="4" id="KW-0548">Nucleotidyltransferase</keyword>
<dbReference type="GO" id="GO:0046872">
    <property type="term" value="F:metal ion binding"/>
    <property type="evidence" value="ECO:0007669"/>
    <property type="project" value="UniProtKB-KW"/>
</dbReference>
<dbReference type="SUPFAM" id="SSF81301">
    <property type="entry name" value="Nucleotidyltransferase"/>
    <property type="match status" value="1"/>
</dbReference>
<evidence type="ECO:0000256" key="2">
    <source>
        <dbReference type="ARBA" id="ARBA00022649"/>
    </source>
</evidence>
<keyword evidence="2" id="KW-1277">Toxin-antitoxin system</keyword>
<accession>A0A564WHK4</accession>
<proteinExistence type="inferred from homology"/>
<evidence type="ECO:0000256" key="1">
    <source>
        <dbReference type="ARBA" id="ARBA00001946"/>
    </source>
</evidence>
<comment type="similarity">
    <text evidence="9">Belongs to the MntA antitoxin family.</text>
</comment>
<keyword evidence="5" id="KW-0479">Metal-binding</keyword>
<comment type="caution">
    <text evidence="11">The sequence shown here is derived from an EMBL/GenBank/DDBJ whole genome shotgun (WGS) entry which is preliminary data.</text>
</comment>
<dbReference type="InterPro" id="IPR002934">
    <property type="entry name" value="Polymerase_NTP_transf_dom"/>
</dbReference>
<organism evidence="11 12">
    <name type="scientific">Candidatus Defluviicoccus seviourii</name>
    <dbReference type="NCBI Taxonomy" id="2565273"/>
    <lineage>
        <taxon>Bacteria</taxon>
        <taxon>Pseudomonadati</taxon>
        <taxon>Pseudomonadota</taxon>
        <taxon>Alphaproteobacteria</taxon>
        <taxon>Rhodospirillales</taxon>
        <taxon>Rhodospirillaceae</taxon>
        <taxon>Defluviicoccus</taxon>
    </lineage>
</organism>
<dbReference type="GO" id="GO:0005524">
    <property type="term" value="F:ATP binding"/>
    <property type="evidence" value="ECO:0007669"/>
    <property type="project" value="UniProtKB-KW"/>
</dbReference>
<dbReference type="Proteomes" id="UP000326641">
    <property type="component" value="Unassembled WGS sequence"/>
</dbReference>
<dbReference type="Pfam" id="PF01909">
    <property type="entry name" value="NTP_transf_2"/>
    <property type="match status" value="1"/>
</dbReference>
<dbReference type="Gene3D" id="3.30.460.10">
    <property type="entry name" value="Beta Polymerase, domain 2"/>
    <property type="match status" value="1"/>
</dbReference>
<evidence type="ECO:0000256" key="9">
    <source>
        <dbReference type="ARBA" id="ARBA00038276"/>
    </source>
</evidence>
<name>A0A564WHK4_9PROT</name>
<comment type="cofactor">
    <cofactor evidence="1">
        <name>Mg(2+)</name>
        <dbReference type="ChEBI" id="CHEBI:18420"/>
    </cofactor>
</comment>
<keyword evidence="7" id="KW-0067">ATP-binding</keyword>
<keyword evidence="3" id="KW-0808">Transferase</keyword>
<dbReference type="PANTHER" id="PTHR33571">
    <property type="entry name" value="SSL8005 PROTEIN"/>
    <property type="match status" value="1"/>
</dbReference>
<dbReference type="CDD" id="cd05403">
    <property type="entry name" value="NT_KNTase_like"/>
    <property type="match status" value="1"/>
</dbReference>
<evidence type="ECO:0000313" key="12">
    <source>
        <dbReference type="Proteomes" id="UP000326641"/>
    </source>
</evidence>
<dbReference type="InterPro" id="IPR052038">
    <property type="entry name" value="Type-VII_TA_antitoxin"/>
</dbReference>
<keyword evidence="8" id="KW-0460">Magnesium</keyword>
<sequence>MKDLAAILEDLRRLKPELAKRYPIKELGVFGSYARGEQRPDSDLDVLVDFDGRVTLFGLCDIEREISREIGVSVDLVPRRGLKPRIGQRVLSEVVMS</sequence>
<evidence type="ECO:0000256" key="6">
    <source>
        <dbReference type="ARBA" id="ARBA00022741"/>
    </source>
</evidence>
<evidence type="ECO:0000256" key="5">
    <source>
        <dbReference type="ARBA" id="ARBA00022723"/>
    </source>
</evidence>
<evidence type="ECO:0000256" key="3">
    <source>
        <dbReference type="ARBA" id="ARBA00022679"/>
    </source>
</evidence>
<evidence type="ECO:0000259" key="10">
    <source>
        <dbReference type="Pfam" id="PF01909"/>
    </source>
</evidence>
<evidence type="ECO:0000256" key="4">
    <source>
        <dbReference type="ARBA" id="ARBA00022695"/>
    </source>
</evidence>
<keyword evidence="12" id="KW-1185">Reference proteome</keyword>
<dbReference type="PANTHER" id="PTHR33571:SF19">
    <property type="entry name" value="PROTEIN ADENYLYLTRANSFERASE MJ0128-RELATED"/>
    <property type="match status" value="1"/>
</dbReference>
<dbReference type="AlphaFoldDB" id="A0A564WHK4"/>
<keyword evidence="6" id="KW-0547">Nucleotide-binding</keyword>
<evidence type="ECO:0000256" key="8">
    <source>
        <dbReference type="ARBA" id="ARBA00022842"/>
    </source>
</evidence>
<dbReference type="EMBL" id="UXAT02000028">
    <property type="protein sequence ID" value="VUX47053.1"/>
    <property type="molecule type" value="Genomic_DNA"/>
</dbReference>
<feature type="domain" description="Polymerase nucleotidyl transferase" evidence="10">
    <location>
        <begin position="11"/>
        <end position="91"/>
    </location>
</feature>
<protein>
    <submittedName>
        <fullName evidence="11">Nucleotidyltransferase</fullName>
    </submittedName>
</protein>
<gene>
    <name evidence="11" type="ORF">DF3PA_340005</name>
</gene>
<evidence type="ECO:0000313" key="11">
    <source>
        <dbReference type="EMBL" id="VUX47053.1"/>
    </source>
</evidence>